<dbReference type="Pfam" id="PF04290">
    <property type="entry name" value="DctQ"/>
    <property type="match status" value="1"/>
</dbReference>
<feature type="transmembrane region" description="Helical" evidence="9">
    <location>
        <begin position="82"/>
        <end position="105"/>
    </location>
</feature>
<evidence type="ECO:0000256" key="8">
    <source>
        <dbReference type="ARBA" id="ARBA00038436"/>
    </source>
</evidence>
<feature type="transmembrane region" description="Helical" evidence="9">
    <location>
        <begin position="35"/>
        <end position="55"/>
    </location>
</feature>
<evidence type="ECO:0000256" key="9">
    <source>
        <dbReference type="RuleBase" id="RU369079"/>
    </source>
</evidence>
<protein>
    <recommendedName>
        <fullName evidence="9">TRAP transporter small permease protein</fullName>
    </recommendedName>
</protein>
<evidence type="ECO:0000256" key="7">
    <source>
        <dbReference type="ARBA" id="ARBA00023136"/>
    </source>
</evidence>
<proteinExistence type="inferred from homology"/>
<evidence type="ECO:0000256" key="3">
    <source>
        <dbReference type="ARBA" id="ARBA00022475"/>
    </source>
</evidence>
<keyword evidence="2 9" id="KW-0813">Transport</keyword>
<dbReference type="EMBL" id="JAEKJA010000023">
    <property type="protein sequence ID" value="MBJ3778115.1"/>
    <property type="molecule type" value="Genomic_DNA"/>
</dbReference>
<dbReference type="GO" id="GO:0022857">
    <property type="term" value="F:transmembrane transporter activity"/>
    <property type="evidence" value="ECO:0007669"/>
    <property type="project" value="UniProtKB-UniRule"/>
</dbReference>
<evidence type="ECO:0000256" key="5">
    <source>
        <dbReference type="ARBA" id="ARBA00022692"/>
    </source>
</evidence>
<evidence type="ECO:0000256" key="6">
    <source>
        <dbReference type="ARBA" id="ARBA00022989"/>
    </source>
</evidence>
<comment type="subunit">
    <text evidence="9">The complex comprises the extracytoplasmic solute receptor protein and the two transmembrane proteins.</text>
</comment>
<comment type="caution">
    <text evidence="11">The sequence shown here is derived from an EMBL/GenBank/DDBJ whole genome shotgun (WGS) entry which is preliminary data.</text>
</comment>
<gene>
    <name evidence="11" type="ORF">JCR33_20610</name>
</gene>
<dbReference type="Proteomes" id="UP000609531">
    <property type="component" value="Unassembled WGS sequence"/>
</dbReference>
<feature type="domain" description="Tripartite ATP-independent periplasmic transporters DctQ component" evidence="10">
    <location>
        <begin position="20"/>
        <end position="152"/>
    </location>
</feature>
<dbReference type="AlphaFoldDB" id="A0A934ISV7"/>
<comment type="caution">
    <text evidence="9">Lacks conserved residue(s) required for the propagation of feature annotation.</text>
</comment>
<comment type="function">
    <text evidence="9">Part of the tripartite ATP-independent periplasmic (TRAP) transport system.</text>
</comment>
<keyword evidence="12" id="KW-1185">Reference proteome</keyword>
<name>A0A934ISV7_9HYPH</name>
<comment type="similarity">
    <text evidence="8 9">Belongs to the TRAP transporter small permease family.</text>
</comment>
<keyword evidence="5 9" id="KW-0812">Transmembrane</keyword>
<feature type="transmembrane region" description="Helical" evidence="9">
    <location>
        <begin position="125"/>
        <end position="144"/>
    </location>
</feature>
<sequence length="160" mass="17653">MALLDRTLFGLACFAGLAILVLQLAEIILRLAGGSLPFVSETTGFLMAALTFLALPEVTRRREHLTADFVVLMMSESLRRKIELLISPAVSAVYVAALIYTLWGLAYTSWLDGVRSEGITRTPLWIPQAVLLFGLAMMLLRLLVALVRAIRRWPVVESAP</sequence>
<evidence type="ECO:0000256" key="2">
    <source>
        <dbReference type="ARBA" id="ARBA00022448"/>
    </source>
</evidence>
<evidence type="ECO:0000256" key="1">
    <source>
        <dbReference type="ARBA" id="ARBA00004429"/>
    </source>
</evidence>
<dbReference type="PANTHER" id="PTHR35011:SF10">
    <property type="entry name" value="TRAP TRANSPORTER SMALL PERMEASE PROTEIN"/>
    <property type="match status" value="1"/>
</dbReference>
<dbReference type="InterPro" id="IPR055348">
    <property type="entry name" value="DctQ"/>
</dbReference>
<keyword evidence="3" id="KW-1003">Cell membrane</keyword>
<dbReference type="GO" id="GO:0015740">
    <property type="term" value="P:C4-dicarboxylate transport"/>
    <property type="evidence" value="ECO:0007669"/>
    <property type="project" value="TreeGrafter"/>
</dbReference>
<reference evidence="11" key="1">
    <citation type="submission" date="2020-12" db="EMBL/GenBank/DDBJ databases">
        <title>Bacterial taxonomy.</title>
        <authorList>
            <person name="Pan X."/>
        </authorList>
    </citation>
    <scope>NUCLEOTIDE SEQUENCE</scope>
    <source>
        <strain evidence="11">B2012</strain>
    </source>
</reference>
<keyword evidence="6 9" id="KW-1133">Transmembrane helix</keyword>
<dbReference type="InterPro" id="IPR007387">
    <property type="entry name" value="TRAP_DctQ"/>
</dbReference>
<accession>A0A934ISV7</accession>
<evidence type="ECO:0000313" key="12">
    <source>
        <dbReference type="Proteomes" id="UP000609531"/>
    </source>
</evidence>
<evidence type="ECO:0000259" key="10">
    <source>
        <dbReference type="Pfam" id="PF04290"/>
    </source>
</evidence>
<evidence type="ECO:0000256" key="4">
    <source>
        <dbReference type="ARBA" id="ARBA00022519"/>
    </source>
</evidence>
<dbReference type="RefSeq" id="WP_198884017.1">
    <property type="nucleotide sequence ID" value="NZ_JAEKJA010000023.1"/>
</dbReference>
<organism evidence="11 12">
    <name type="scientific">Acuticoccus mangrovi</name>
    <dbReference type="NCBI Taxonomy" id="2796142"/>
    <lineage>
        <taxon>Bacteria</taxon>
        <taxon>Pseudomonadati</taxon>
        <taxon>Pseudomonadota</taxon>
        <taxon>Alphaproteobacteria</taxon>
        <taxon>Hyphomicrobiales</taxon>
        <taxon>Amorphaceae</taxon>
        <taxon>Acuticoccus</taxon>
    </lineage>
</organism>
<evidence type="ECO:0000313" key="11">
    <source>
        <dbReference type="EMBL" id="MBJ3778115.1"/>
    </source>
</evidence>
<dbReference type="PANTHER" id="PTHR35011">
    <property type="entry name" value="2,3-DIKETO-L-GULONATE TRAP TRANSPORTER SMALL PERMEASE PROTEIN YIAM"/>
    <property type="match status" value="1"/>
</dbReference>
<keyword evidence="7 9" id="KW-0472">Membrane</keyword>
<comment type="subcellular location">
    <subcellularLocation>
        <location evidence="1 9">Cell inner membrane</location>
        <topology evidence="1 9">Multi-pass membrane protein</topology>
    </subcellularLocation>
</comment>
<dbReference type="GO" id="GO:0005886">
    <property type="term" value="C:plasma membrane"/>
    <property type="evidence" value="ECO:0007669"/>
    <property type="project" value="UniProtKB-SubCell"/>
</dbReference>
<keyword evidence="4 9" id="KW-0997">Cell inner membrane</keyword>